<comment type="subunit">
    <text evidence="4">Homooligomer.</text>
</comment>
<dbReference type="InterPro" id="IPR050186">
    <property type="entry name" value="TPT_transporter"/>
</dbReference>
<name>A0A9P8IF95_9PEZI</name>
<comment type="similarity">
    <text evidence="3">Belongs to the TPT transporter family. SLC35D subfamily.</text>
</comment>
<dbReference type="GO" id="GO:0005789">
    <property type="term" value="C:endoplasmic reticulum membrane"/>
    <property type="evidence" value="ECO:0007669"/>
    <property type="project" value="UniProtKB-SubCell"/>
</dbReference>
<evidence type="ECO:0000259" key="10">
    <source>
        <dbReference type="Pfam" id="PF03151"/>
    </source>
</evidence>
<dbReference type="Pfam" id="PF03151">
    <property type="entry name" value="TPT"/>
    <property type="match status" value="1"/>
</dbReference>
<feature type="transmembrane region" description="Helical" evidence="9">
    <location>
        <begin position="459"/>
        <end position="477"/>
    </location>
</feature>
<accession>A0A9P8IF95</accession>
<evidence type="ECO:0000256" key="8">
    <source>
        <dbReference type="SAM" id="MobiDB-lite"/>
    </source>
</evidence>
<evidence type="ECO:0000256" key="6">
    <source>
        <dbReference type="ARBA" id="ARBA00022989"/>
    </source>
</evidence>
<sequence>MDSSSSGHRRRKSSLMGGKSGAAAGGSDGARSRQRHSNDLGADGERGGYPSDGEPAHGNVASDCSDDSESVELDELDSEDDAEDDEETGLTARERRRRRRWKRRNTRMDERVIGDLKATKEEEREADQSVLRRSIVNVILIGLWYTFSLSISIYNKWMFSPDHLDFHFPLFTTSMHMLVQFSLASLVLYMFPRFRPQHSDSHHRSNSGPRSEHGDRKPHMTRWFYISRIGPCGIATGLDIGLGNMSLKFITLAFYSKFVITVVGERPRLLTLMLSKAMCKSSSLAFVLMFAFLFHLEAPSIKLVLIIFTMTIGVVMMVAGEAAFNALGFVLVITAAFSSGFRWALTQILLLRNPSTSNPFSSIFFLAPVMFLSLLVIAIPVEGLGLLIQRFFELIDQEGVLLGSGMLIFPGVIAFLMTTSEFALLQRTSVVTLSICGIFKEVITISAAAIVFHDPLTPINLSGLLVTITSIAAYNYIKIKKMRQEAVLDTVTAHHHQHGELHHDGNLGPPEGTRDWYAPVSGNELPN</sequence>
<protein>
    <recommendedName>
        <fullName evidence="10">Sugar phosphate transporter domain-containing protein</fullName>
    </recommendedName>
</protein>
<keyword evidence="7 9" id="KW-0472">Membrane</keyword>
<dbReference type="AlphaFoldDB" id="A0A9P8IF95"/>
<feature type="region of interest" description="Disordered" evidence="8">
    <location>
        <begin position="1"/>
        <end position="102"/>
    </location>
</feature>
<feature type="transmembrane region" description="Helical" evidence="9">
    <location>
        <begin position="326"/>
        <end position="351"/>
    </location>
</feature>
<feature type="non-terminal residue" evidence="11">
    <location>
        <position position="527"/>
    </location>
</feature>
<evidence type="ECO:0000313" key="12">
    <source>
        <dbReference type="Proteomes" id="UP000750711"/>
    </source>
</evidence>
<evidence type="ECO:0000256" key="2">
    <source>
        <dbReference type="ARBA" id="ARBA00004477"/>
    </source>
</evidence>
<comment type="function">
    <text evidence="1">Involved in the import of GDP-mannose from the cytoplasm into the Golgi lumen.</text>
</comment>
<organism evidence="11 12">
    <name type="scientific">Trichoglossum hirsutum</name>
    <dbReference type="NCBI Taxonomy" id="265104"/>
    <lineage>
        <taxon>Eukaryota</taxon>
        <taxon>Fungi</taxon>
        <taxon>Dikarya</taxon>
        <taxon>Ascomycota</taxon>
        <taxon>Pezizomycotina</taxon>
        <taxon>Geoglossomycetes</taxon>
        <taxon>Geoglossales</taxon>
        <taxon>Geoglossaceae</taxon>
        <taxon>Trichoglossum</taxon>
    </lineage>
</organism>
<reference evidence="11" key="1">
    <citation type="submission" date="2021-03" db="EMBL/GenBank/DDBJ databases">
        <title>Comparative genomics and phylogenomic investigation of the class Geoglossomycetes provide insights into ecological specialization and systematics.</title>
        <authorList>
            <person name="Melie T."/>
            <person name="Pirro S."/>
            <person name="Miller A.N."/>
            <person name="Quandt A."/>
        </authorList>
    </citation>
    <scope>NUCLEOTIDE SEQUENCE</scope>
    <source>
        <strain evidence="11">CAQ_001_2017</strain>
    </source>
</reference>
<evidence type="ECO:0000256" key="5">
    <source>
        <dbReference type="ARBA" id="ARBA00022692"/>
    </source>
</evidence>
<feature type="transmembrane region" description="Helical" evidence="9">
    <location>
        <begin position="400"/>
        <end position="418"/>
    </location>
</feature>
<feature type="domain" description="Sugar phosphate transporter" evidence="10">
    <location>
        <begin position="279"/>
        <end position="475"/>
    </location>
</feature>
<dbReference type="InterPro" id="IPR004853">
    <property type="entry name" value="Sugar_P_trans_dom"/>
</dbReference>
<evidence type="ECO:0000256" key="7">
    <source>
        <dbReference type="ARBA" id="ARBA00023136"/>
    </source>
</evidence>
<keyword evidence="6 9" id="KW-1133">Transmembrane helix</keyword>
<comment type="subcellular location">
    <subcellularLocation>
        <location evidence="2">Endoplasmic reticulum membrane</location>
        <topology evidence="2">Multi-pass membrane protein</topology>
    </subcellularLocation>
</comment>
<feature type="region of interest" description="Disordered" evidence="8">
    <location>
        <begin position="499"/>
        <end position="527"/>
    </location>
</feature>
<feature type="transmembrane region" description="Helical" evidence="9">
    <location>
        <begin position="134"/>
        <end position="154"/>
    </location>
</feature>
<feature type="compositionally biased region" description="Gly residues" evidence="8">
    <location>
        <begin position="18"/>
        <end position="28"/>
    </location>
</feature>
<evidence type="ECO:0000256" key="9">
    <source>
        <dbReference type="SAM" id="Phobius"/>
    </source>
</evidence>
<evidence type="ECO:0000256" key="3">
    <source>
        <dbReference type="ARBA" id="ARBA00010425"/>
    </source>
</evidence>
<dbReference type="EMBL" id="JAGHQM010002418">
    <property type="protein sequence ID" value="KAH0548680.1"/>
    <property type="molecule type" value="Genomic_DNA"/>
</dbReference>
<feature type="transmembrane region" description="Helical" evidence="9">
    <location>
        <begin position="430"/>
        <end position="453"/>
    </location>
</feature>
<comment type="caution">
    <text evidence="11">The sequence shown here is derived from an EMBL/GenBank/DDBJ whole genome shotgun (WGS) entry which is preliminary data.</text>
</comment>
<keyword evidence="5 9" id="KW-0812">Transmembrane</keyword>
<dbReference type="Proteomes" id="UP000750711">
    <property type="component" value="Unassembled WGS sequence"/>
</dbReference>
<dbReference type="PANTHER" id="PTHR11132">
    <property type="entry name" value="SOLUTE CARRIER FAMILY 35"/>
    <property type="match status" value="1"/>
</dbReference>
<feature type="transmembrane region" description="Helical" evidence="9">
    <location>
        <begin position="363"/>
        <end position="388"/>
    </location>
</feature>
<feature type="compositionally biased region" description="Acidic residues" evidence="8">
    <location>
        <begin position="64"/>
        <end position="88"/>
    </location>
</feature>
<keyword evidence="12" id="KW-1185">Reference proteome</keyword>
<proteinExistence type="inferred from homology"/>
<evidence type="ECO:0000256" key="4">
    <source>
        <dbReference type="ARBA" id="ARBA00011182"/>
    </source>
</evidence>
<feature type="transmembrane region" description="Helical" evidence="9">
    <location>
        <begin position="166"/>
        <end position="191"/>
    </location>
</feature>
<gene>
    <name evidence="11" type="ORF">GP486_007776</name>
</gene>
<evidence type="ECO:0000256" key="1">
    <source>
        <dbReference type="ARBA" id="ARBA00003420"/>
    </source>
</evidence>
<evidence type="ECO:0000313" key="11">
    <source>
        <dbReference type="EMBL" id="KAH0548680.1"/>
    </source>
</evidence>